<keyword evidence="1" id="KW-0812">Transmembrane</keyword>
<dbReference type="OrthoDB" id="5363296at2"/>
<keyword evidence="1" id="KW-0472">Membrane</keyword>
<feature type="domain" description="Sulfatase N-terminal" evidence="2">
    <location>
        <begin position="250"/>
        <end position="437"/>
    </location>
</feature>
<organism evidence="3 4">
    <name type="scientific">Pseudovibrio axinellae</name>
    <dbReference type="NCBI Taxonomy" id="989403"/>
    <lineage>
        <taxon>Bacteria</taxon>
        <taxon>Pseudomonadati</taxon>
        <taxon>Pseudomonadota</taxon>
        <taxon>Alphaproteobacteria</taxon>
        <taxon>Hyphomicrobiales</taxon>
        <taxon>Stappiaceae</taxon>
        <taxon>Pseudovibrio</taxon>
    </lineage>
</organism>
<dbReference type="AlphaFoldDB" id="A0A165YMH2"/>
<dbReference type="Gene3D" id="3.40.720.10">
    <property type="entry name" value="Alkaline Phosphatase, subunit A"/>
    <property type="match status" value="1"/>
</dbReference>
<keyword evidence="4" id="KW-1185">Reference proteome</keyword>
<dbReference type="EMBL" id="LMCB01000017">
    <property type="protein sequence ID" value="KZL18985.1"/>
    <property type="molecule type" value="Genomic_DNA"/>
</dbReference>
<reference evidence="3 4" key="1">
    <citation type="journal article" date="2016" name="Front. Microbiol.">
        <title>Comparative Genomic Analysis Reveals a Diverse Repertoire of Genes Involved in Prokaryote-Eukaryote Interactions within the Pseudovibrio Genus.</title>
        <authorList>
            <person name="Romano S."/>
            <person name="Fernandez-Guerra A."/>
            <person name="Reen F.J."/>
            <person name="Glockner F.O."/>
            <person name="Crowley S.P."/>
            <person name="O'Sullivan O."/>
            <person name="Cotter P.D."/>
            <person name="Adams C."/>
            <person name="Dobson A.D."/>
            <person name="O'Gara F."/>
        </authorList>
    </citation>
    <scope>NUCLEOTIDE SEQUENCE [LARGE SCALE GENOMIC DNA]</scope>
    <source>
        <strain evidence="3 4">Ad2</strain>
    </source>
</reference>
<dbReference type="RefSeq" id="WP_068006254.1">
    <property type="nucleotide sequence ID" value="NZ_FOFM01000001.1"/>
</dbReference>
<evidence type="ECO:0000313" key="3">
    <source>
        <dbReference type="EMBL" id="KZL18985.1"/>
    </source>
</evidence>
<feature type="transmembrane region" description="Helical" evidence="1">
    <location>
        <begin position="21"/>
        <end position="42"/>
    </location>
</feature>
<dbReference type="InterPro" id="IPR000917">
    <property type="entry name" value="Sulfatase_N"/>
</dbReference>
<evidence type="ECO:0000256" key="1">
    <source>
        <dbReference type="SAM" id="Phobius"/>
    </source>
</evidence>
<feature type="transmembrane region" description="Helical" evidence="1">
    <location>
        <begin position="48"/>
        <end position="64"/>
    </location>
</feature>
<feature type="transmembrane region" description="Helical" evidence="1">
    <location>
        <begin position="69"/>
        <end position="89"/>
    </location>
</feature>
<sequence length="471" mass="53452">MTFSLPSAAIFVNRRLKSSESWRFAVFSIITPSFVYILSSIYYAPMRVSNILALGLVLFLGIFVHRFLFLLLLAFTMIVDGVLFSANYFQMSPMMIVDSVHYLNKLDLFASITYCAVFFFFLVSLIFTYRVTQRAKQNRKQLSLYPLFMVLFTYAGVDWTLNAPSHWELRTESFLSNPFDPVEDAATIRANLKQQITSTTQPDVLIVIVEGLGTFKEGRKQEQIWGPLLDTDLKETYSVQSGSTEYIGSTSSAEARELCNRLADYRDFRDRGTVACLPRIALASGYKTAAFHGFSGAFFERFDWYPKVGFQELNFLENYSGLKHANELPKCGITFEGLCDADVARAVNNFLHQEDSAPKFAYWLTLNSHKPVGSGEVPERLGCKNGGVFKDQELCRMAEQWLNISHLVKGIALDPRLRSTEVLLVGDHHPPLFTRHGRNQFEAGKVAWLHLKPINDNKRQIPATSPDRLSM</sequence>
<keyword evidence="1" id="KW-1133">Transmembrane helix</keyword>
<gene>
    <name evidence="3" type="ORF">PsAD2_02503</name>
</gene>
<protein>
    <submittedName>
        <fullName evidence="3">Sulfatase</fullName>
    </submittedName>
</protein>
<dbReference type="Pfam" id="PF00884">
    <property type="entry name" value="Sulfatase"/>
    <property type="match status" value="1"/>
</dbReference>
<evidence type="ECO:0000259" key="2">
    <source>
        <dbReference type="Pfam" id="PF00884"/>
    </source>
</evidence>
<feature type="transmembrane region" description="Helical" evidence="1">
    <location>
        <begin position="109"/>
        <end position="130"/>
    </location>
</feature>
<dbReference type="Proteomes" id="UP000076577">
    <property type="component" value="Unassembled WGS sequence"/>
</dbReference>
<dbReference type="SUPFAM" id="SSF53649">
    <property type="entry name" value="Alkaline phosphatase-like"/>
    <property type="match status" value="1"/>
</dbReference>
<name>A0A165YMH2_9HYPH</name>
<accession>A0A165YMH2</accession>
<evidence type="ECO:0000313" key="4">
    <source>
        <dbReference type="Proteomes" id="UP000076577"/>
    </source>
</evidence>
<feature type="transmembrane region" description="Helical" evidence="1">
    <location>
        <begin position="142"/>
        <end position="161"/>
    </location>
</feature>
<proteinExistence type="predicted"/>
<comment type="caution">
    <text evidence="3">The sequence shown here is derived from an EMBL/GenBank/DDBJ whole genome shotgun (WGS) entry which is preliminary data.</text>
</comment>
<dbReference type="PATRIC" id="fig|989403.3.peg.2665"/>
<dbReference type="InterPro" id="IPR017850">
    <property type="entry name" value="Alkaline_phosphatase_core_sf"/>
</dbReference>
<dbReference type="STRING" id="989403.SAMN05421798_101538"/>